<evidence type="ECO:0000313" key="2">
    <source>
        <dbReference type="EMBL" id="NSJ45206.1"/>
    </source>
</evidence>
<dbReference type="EMBL" id="CP050964">
    <property type="protein sequence ID" value="QIX91560.1"/>
    <property type="molecule type" value="Genomic_DNA"/>
</dbReference>
<gene>
    <name evidence="3" type="ORF">FOC47_14040</name>
    <name evidence="2" type="ORF">G5B26_16785</name>
</gene>
<reference evidence="3 4" key="1">
    <citation type="submission" date="2019-11" db="EMBL/GenBank/DDBJ databases">
        <title>FDA dAtabase for Regulatory Grade micrObial Sequences (FDA-ARGOS): Supporting development and validation of Infectious Disease Dx tests.</title>
        <authorList>
            <person name="Turner S."/>
            <person name="Byrd R."/>
            <person name="Tallon L."/>
            <person name="Sadzewicz L."/>
            <person name="Vavikolanu K."/>
            <person name="Mehta A."/>
            <person name="Aluvathingal J."/>
            <person name="Nadendla S."/>
            <person name="Myers T."/>
            <person name="Yan Y."/>
            <person name="Sichtig H."/>
        </authorList>
    </citation>
    <scope>NUCLEOTIDE SEQUENCE [LARGE SCALE GENOMIC DNA]</scope>
    <source>
        <strain evidence="3 4">FDAARGOS_739</strain>
    </source>
</reference>
<evidence type="ECO:0000313" key="5">
    <source>
        <dbReference type="Proteomes" id="UP000719916"/>
    </source>
</evidence>
<dbReference type="EMBL" id="JAAISW010000031">
    <property type="protein sequence ID" value="NSJ45206.1"/>
    <property type="molecule type" value="Genomic_DNA"/>
</dbReference>
<dbReference type="Proteomes" id="UP000501069">
    <property type="component" value="Chromosome"/>
</dbReference>
<dbReference type="RefSeq" id="WP_027641817.1">
    <property type="nucleotide sequence ID" value="NZ_BJLB01000001.1"/>
</dbReference>
<reference evidence="2 5" key="2">
    <citation type="journal article" date="2020" name="Cell Host Microbe">
        <title>Functional and Genomic Variation between Human-Derived Isolates of Lachnospiraceae Reveals Inter- and Intra-Species Diversity.</title>
        <authorList>
            <person name="Sorbara M.T."/>
            <person name="Littmann E.R."/>
            <person name="Fontana E."/>
            <person name="Moody T.U."/>
            <person name="Kohout C.E."/>
            <person name="Gjonbalaj M."/>
            <person name="Eaton V."/>
            <person name="Seok R."/>
            <person name="Leiner I.M."/>
            <person name="Pamer E.G."/>
        </authorList>
    </citation>
    <scope>NUCLEOTIDE SEQUENCE [LARGE SCALE GENOMIC DNA]</scope>
    <source>
        <strain evidence="2 5">MSK.2.26</strain>
    </source>
</reference>
<feature type="region of interest" description="Disordered" evidence="1">
    <location>
        <begin position="17"/>
        <end position="41"/>
    </location>
</feature>
<evidence type="ECO:0000313" key="3">
    <source>
        <dbReference type="EMBL" id="QIX91560.1"/>
    </source>
</evidence>
<reference evidence="2" key="3">
    <citation type="submission" date="2020-02" db="EMBL/GenBank/DDBJ databases">
        <authorList>
            <person name="Littmann E."/>
            <person name="Sorbara M."/>
        </authorList>
    </citation>
    <scope>NUCLEOTIDE SEQUENCE</scope>
    <source>
        <strain evidence="2">MSK.2.26</strain>
    </source>
</reference>
<evidence type="ECO:0000313" key="4">
    <source>
        <dbReference type="Proteomes" id="UP000501069"/>
    </source>
</evidence>
<feature type="compositionally biased region" description="Basic residues" evidence="1">
    <location>
        <begin position="20"/>
        <end position="30"/>
    </location>
</feature>
<dbReference type="Proteomes" id="UP000719916">
    <property type="component" value="Unassembled WGS sequence"/>
</dbReference>
<organism evidence="3 4">
    <name type="scientific">Enterocloster clostridioformis</name>
    <dbReference type="NCBI Taxonomy" id="1531"/>
    <lineage>
        <taxon>Bacteria</taxon>
        <taxon>Bacillati</taxon>
        <taxon>Bacillota</taxon>
        <taxon>Clostridia</taxon>
        <taxon>Lachnospirales</taxon>
        <taxon>Lachnospiraceae</taxon>
        <taxon>Enterocloster</taxon>
    </lineage>
</organism>
<dbReference type="AlphaFoldDB" id="A0AAP9M0F1"/>
<accession>A0AAP9M0F1</accession>
<evidence type="ECO:0000256" key="1">
    <source>
        <dbReference type="SAM" id="MobiDB-lite"/>
    </source>
</evidence>
<sequence length="98" mass="11208">MAYAMMSYAGKVSPEGIFNSRKRKKNHPLKKGGSGYVVYPDQETDDGETEQLIRYIRLLNSRDRKVLLASARQMLNFLSGNIFPARNLLRIKNLLGFE</sequence>
<name>A0AAP9M0F1_9FIRM</name>
<protein>
    <submittedName>
        <fullName evidence="3">Uncharacterized protein</fullName>
    </submittedName>
</protein>
<proteinExistence type="predicted"/>
<dbReference type="GeneID" id="57962286"/>